<keyword evidence="15" id="KW-1185">Reference proteome</keyword>
<keyword evidence="5 12" id="KW-1003">Cell membrane</keyword>
<organism evidence="14 15">
    <name type="scientific">Miniimonas arenae</name>
    <dbReference type="NCBI Taxonomy" id="676201"/>
    <lineage>
        <taxon>Bacteria</taxon>
        <taxon>Bacillati</taxon>
        <taxon>Actinomycetota</taxon>
        <taxon>Actinomycetes</taxon>
        <taxon>Micrococcales</taxon>
        <taxon>Beutenbergiaceae</taxon>
        <taxon>Miniimonas</taxon>
    </lineage>
</organism>
<dbReference type="SUPFAM" id="SSF52833">
    <property type="entry name" value="Thioredoxin-like"/>
    <property type="match status" value="1"/>
</dbReference>
<feature type="transmembrane region" description="Helical" evidence="12">
    <location>
        <begin position="288"/>
        <end position="307"/>
    </location>
</feature>
<gene>
    <name evidence="12 14" type="primary">nhaA</name>
    <name evidence="14" type="ORF">FH969_11430</name>
</gene>
<comment type="caution">
    <text evidence="14">The sequence shown here is derived from an EMBL/GenBank/DDBJ whole genome shotgun (WGS) entry which is preliminary data.</text>
</comment>
<comment type="function">
    <text evidence="12">Na(+)/H(+) antiporter that extrudes sodium in exchange for external protons.</text>
</comment>
<dbReference type="Gene3D" id="3.40.30.10">
    <property type="entry name" value="Glutaredoxin"/>
    <property type="match status" value="1"/>
</dbReference>
<dbReference type="InterPro" id="IPR023171">
    <property type="entry name" value="Na/H_antiporter_dom_sf"/>
</dbReference>
<keyword evidence="3 12" id="KW-0813">Transport</keyword>
<feature type="domain" description="Thioredoxin" evidence="13">
    <location>
        <begin position="420"/>
        <end position="601"/>
    </location>
</feature>
<evidence type="ECO:0000256" key="3">
    <source>
        <dbReference type="ARBA" id="ARBA00022448"/>
    </source>
</evidence>
<dbReference type="InterPro" id="IPR012336">
    <property type="entry name" value="Thioredoxin-like_fold"/>
</dbReference>
<dbReference type="InterPro" id="IPR013766">
    <property type="entry name" value="Thioredoxin_domain"/>
</dbReference>
<dbReference type="AlphaFoldDB" id="A0A5C5BA98"/>
<proteinExistence type="inferred from homology"/>
<protein>
    <recommendedName>
        <fullName evidence="12">Na(+)/H(+) antiporter NhaA</fullName>
    </recommendedName>
    <alternativeName>
        <fullName evidence="12">Sodium/proton antiporter NhaA</fullName>
    </alternativeName>
</protein>
<dbReference type="Gene3D" id="1.20.1530.10">
    <property type="entry name" value="Na+/H+ antiporter like domain"/>
    <property type="match status" value="1"/>
</dbReference>
<accession>A0A5C5BA98</accession>
<dbReference type="GO" id="GO:0005886">
    <property type="term" value="C:plasma membrane"/>
    <property type="evidence" value="ECO:0007669"/>
    <property type="project" value="UniProtKB-SubCell"/>
</dbReference>
<name>A0A5C5BA98_9MICO</name>
<reference evidence="14 15" key="1">
    <citation type="submission" date="2019-06" db="EMBL/GenBank/DDBJ databases">
        <title>Draft genome sequence of Miniimonas arenae KCTC 19750T isolated from sea sand.</title>
        <authorList>
            <person name="Park S.-J."/>
        </authorList>
    </citation>
    <scope>NUCLEOTIDE SEQUENCE [LARGE SCALE GENOMIC DNA]</scope>
    <source>
        <strain evidence="14 15">KCTC 19750</strain>
    </source>
</reference>
<comment type="subcellular location">
    <subcellularLocation>
        <location evidence="1">Cell inner membrane</location>
        <topology evidence="1">Multi-pass membrane protein</topology>
    </subcellularLocation>
    <subcellularLocation>
        <location evidence="12">Cell membrane</location>
        <topology evidence="12">Multi-pass membrane protein</topology>
    </subcellularLocation>
</comment>
<feature type="transmembrane region" description="Helical" evidence="12">
    <location>
        <begin position="131"/>
        <end position="152"/>
    </location>
</feature>
<evidence type="ECO:0000256" key="9">
    <source>
        <dbReference type="ARBA" id="ARBA00023065"/>
    </source>
</evidence>
<evidence type="ECO:0000256" key="2">
    <source>
        <dbReference type="ARBA" id="ARBA00007006"/>
    </source>
</evidence>
<keyword evidence="8 12" id="KW-0915">Sodium</keyword>
<keyword evidence="4 12" id="KW-0050">Antiport</keyword>
<dbReference type="NCBIfam" id="TIGR00773">
    <property type="entry name" value="NhaA"/>
    <property type="match status" value="1"/>
</dbReference>
<evidence type="ECO:0000256" key="7">
    <source>
        <dbReference type="ARBA" id="ARBA00022989"/>
    </source>
</evidence>
<dbReference type="Proteomes" id="UP000313849">
    <property type="component" value="Unassembled WGS sequence"/>
</dbReference>
<evidence type="ECO:0000313" key="14">
    <source>
        <dbReference type="EMBL" id="TNU73434.1"/>
    </source>
</evidence>
<dbReference type="OrthoDB" id="117402at2"/>
<feature type="transmembrane region" description="Helical" evidence="12">
    <location>
        <begin position="396"/>
        <end position="415"/>
    </location>
</feature>
<dbReference type="InterPro" id="IPR036249">
    <property type="entry name" value="Thioredoxin-like_sf"/>
</dbReference>
<dbReference type="PANTHER" id="PTHR30341">
    <property type="entry name" value="SODIUM ION/PROTON ANTIPORTER NHAA-RELATED"/>
    <property type="match status" value="1"/>
</dbReference>
<feature type="transmembrane region" description="Helical" evidence="12">
    <location>
        <begin position="105"/>
        <end position="125"/>
    </location>
</feature>
<evidence type="ECO:0000313" key="15">
    <source>
        <dbReference type="Proteomes" id="UP000313849"/>
    </source>
</evidence>
<keyword evidence="10 12" id="KW-0472">Membrane</keyword>
<sequence length="604" mass="63822">MPGSARRALERTLDALRTDAGSALLLVAVTLVALGWANSPLSPAYERLVGLPIGLQVGAFHLDLDLHHWVNDGLMVVFFFLIGLEVRRELAVGSLRERSRAWVPLVAGVCGVVLPVLLYLAIAGGPAGDGWGVVVGTDTAFLLGALALVGPAMSSQLRVFLLTLTVVDDLIAVTVIGTVYTDAVHLVPLAVAVVALVALALLGRSRQWRSAPYVAVTVILWLATLESGVHPSLAGMLAGLLVPAAAPVRADVVRAKQLFRDYWQSPEAGVARSARAGLARSISVNERLHAELATPVALVVVPVFALVNAGVDLRGGVLADALASPVTWGVVVALVVGKAVGISGGAWLAVRLRLGRLPDGVGPGAVLGGATLSGIGFTMALLIASLALPTEQAREAVVGVLLGMALSWGLGWLVFRVARVRFGEEAADLPVRLTPDVDRERDHVRGPVDAPSTVVEYLDFECPFCARATGMWADLKAQLGDDVRYVVRHLPLTDVHPHAWDAAVAAEAAARQDAFWPMHDVLFREQHALEPEDLRRYAGELGLDLERFDADVADPALHDLVAAHAASARASGARGTPTFFLDGERHRGPHDARTLVAALRAPAR</sequence>
<evidence type="ECO:0000256" key="8">
    <source>
        <dbReference type="ARBA" id="ARBA00023053"/>
    </source>
</evidence>
<feature type="transmembrane region" description="Helical" evidence="12">
    <location>
        <begin position="20"/>
        <end position="37"/>
    </location>
</feature>
<keyword evidence="11 12" id="KW-0739">Sodium transport</keyword>
<keyword evidence="6 12" id="KW-0812">Transmembrane</keyword>
<comment type="similarity">
    <text evidence="2">In the N-terminal section; belongs to the NhaA Na(+)/H(+) (TC 2.A.33) antiporter family.</text>
</comment>
<keyword evidence="9 12" id="KW-0406">Ion transport</keyword>
<dbReference type="PROSITE" id="PS51352">
    <property type="entry name" value="THIOREDOXIN_2"/>
    <property type="match status" value="1"/>
</dbReference>
<dbReference type="RefSeq" id="WP_139987323.1">
    <property type="nucleotide sequence ID" value="NZ_VENP01000046.1"/>
</dbReference>
<feature type="transmembrane region" description="Helical" evidence="12">
    <location>
        <begin position="66"/>
        <end position="84"/>
    </location>
</feature>
<feature type="transmembrane region" description="Helical" evidence="12">
    <location>
        <begin position="361"/>
        <end position="384"/>
    </location>
</feature>
<keyword evidence="7 12" id="KW-1133">Transmembrane helix</keyword>
<dbReference type="Pfam" id="PF13462">
    <property type="entry name" value="Thioredoxin_4"/>
    <property type="match status" value="1"/>
</dbReference>
<dbReference type="HAMAP" id="MF_01844">
    <property type="entry name" value="NhaA"/>
    <property type="match status" value="1"/>
</dbReference>
<evidence type="ECO:0000256" key="1">
    <source>
        <dbReference type="ARBA" id="ARBA00004429"/>
    </source>
</evidence>
<feature type="transmembrane region" description="Helical" evidence="12">
    <location>
        <begin position="159"/>
        <end position="180"/>
    </location>
</feature>
<evidence type="ECO:0000256" key="12">
    <source>
        <dbReference type="HAMAP-Rule" id="MF_01844"/>
    </source>
</evidence>
<dbReference type="GO" id="GO:0015385">
    <property type="term" value="F:sodium:proton antiporter activity"/>
    <property type="evidence" value="ECO:0007669"/>
    <property type="project" value="UniProtKB-UniRule"/>
</dbReference>
<evidence type="ECO:0000259" key="13">
    <source>
        <dbReference type="PROSITE" id="PS51352"/>
    </source>
</evidence>
<dbReference type="EMBL" id="VENP01000046">
    <property type="protein sequence ID" value="TNU73434.1"/>
    <property type="molecule type" value="Genomic_DNA"/>
</dbReference>
<evidence type="ECO:0000256" key="4">
    <source>
        <dbReference type="ARBA" id="ARBA00022449"/>
    </source>
</evidence>
<evidence type="ECO:0000256" key="6">
    <source>
        <dbReference type="ARBA" id="ARBA00022692"/>
    </source>
</evidence>
<feature type="transmembrane region" description="Helical" evidence="12">
    <location>
        <begin position="186"/>
        <end position="203"/>
    </location>
</feature>
<feature type="transmembrane region" description="Helical" evidence="12">
    <location>
        <begin position="327"/>
        <end position="349"/>
    </location>
</feature>
<dbReference type="InterPro" id="IPR004670">
    <property type="entry name" value="NhaA"/>
</dbReference>
<comment type="catalytic activity">
    <reaction evidence="12">
        <text>Na(+)(in) + 2 H(+)(out) = Na(+)(out) + 2 H(+)(in)</text>
        <dbReference type="Rhea" id="RHEA:29251"/>
        <dbReference type="ChEBI" id="CHEBI:15378"/>
        <dbReference type="ChEBI" id="CHEBI:29101"/>
    </reaction>
</comment>
<evidence type="ECO:0000256" key="5">
    <source>
        <dbReference type="ARBA" id="ARBA00022475"/>
    </source>
</evidence>
<evidence type="ECO:0000256" key="11">
    <source>
        <dbReference type="ARBA" id="ARBA00023201"/>
    </source>
</evidence>
<evidence type="ECO:0000256" key="10">
    <source>
        <dbReference type="ARBA" id="ARBA00023136"/>
    </source>
</evidence>
<dbReference type="PANTHER" id="PTHR30341:SF0">
    <property type="entry name" value="NA(+)_H(+) ANTIPORTER NHAA"/>
    <property type="match status" value="1"/>
</dbReference>
<comment type="similarity">
    <text evidence="12">Belongs to the NhaA Na(+)/H(+) (TC 2.A.33) antiporter family.</text>
</comment>
<dbReference type="GO" id="GO:0006885">
    <property type="term" value="P:regulation of pH"/>
    <property type="evidence" value="ECO:0007669"/>
    <property type="project" value="UniProtKB-UniRule"/>
</dbReference>
<dbReference type="Pfam" id="PF06965">
    <property type="entry name" value="Na_H_antiport_1"/>
    <property type="match status" value="1"/>
</dbReference>